<feature type="transmembrane region" description="Helical" evidence="2">
    <location>
        <begin position="76"/>
        <end position="96"/>
    </location>
</feature>
<feature type="region of interest" description="Disordered" evidence="1">
    <location>
        <begin position="1"/>
        <end position="27"/>
    </location>
</feature>
<dbReference type="AlphaFoldDB" id="A0AA39F9X8"/>
<accession>A0AA39F9X8</accession>
<sequence>MKHRNSTVKNEKRESKETKPVIETTEDDENQGFSNWLRSSDGVEMMRLFVIANSLLVFITMAWPNMQQVYSIVKDYITIVLLGVVGWYSMGVWNMIESYFKDRFDKYLREEYAKNPRMKRDLDTDRFNNRIDQIIETIPSVIKVNNEKETDNYNNNNDESFITEDILHCFKINNENEYKDNPIDHSSNDCIEARISVGHDNTKTNEK</sequence>
<evidence type="ECO:0000313" key="3">
    <source>
        <dbReference type="EMBL" id="KAK0165662.1"/>
    </source>
</evidence>
<keyword evidence="2" id="KW-0472">Membrane</keyword>
<dbReference type="EMBL" id="JAQQBS010001422">
    <property type="protein sequence ID" value="KAK0165662.1"/>
    <property type="molecule type" value="Genomic_DNA"/>
</dbReference>
<protein>
    <submittedName>
        <fullName evidence="3">Uncharacterized protein</fullName>
    </submittedName>
</protein>
<comment type="caution">
    <text evidence="3">The sequence shown here is derived from an EMBL/GenBank/DDBJ whole genome shotgun (WGS) entry which is preliminary data.</text>
</comment>
<feature type="transmembrane region" description="Helical" evidence="2">
    <location>
        <begin position="45"/>
        <end position="64"/>
    </location>
</feature>
<keyword evidence="4" id="KW-1185">Reference proteome</keyword>
<name>A0AA39F9X8_9HYME</name>
<organism evidence="3 4">
    <name type="scientific">Microctonus aethiopoides</name>
    <dbReference type="NCBI Taxonomy" id="144406"/>
    <lineage>
        <taxon>Eukaryota</taxon>
        <taxon>Metazoa</taxon>
        <taxon>Ecdysozoa</taxon>
        <taxon>Arthropoda</taxon>
        <taxon>Hexapoda</taxon>
        <taxon>Insecta</taxon>
        <taxon>Pterygota</taxon>
        <taxon>Neoptera</taxon>
        <taxon>Endopterygota</taxon>
        <taxon>Hymenoptera</taxon>
        <taxon>Apocrita</taxon>
        <taxon>Ichneumonoidea</taxon>
        <taxon>Braconidae</taxon>
        <taxon>Euphorinae</taxon>
        <taxon>Microctonus</taxon>
    </lineage>
</organism>
<reference evidence="3" key="1">
    <citation type="journal article" date="2023" name="bioRxiv">
        <title>Scaffold-level genome assemblies of two parasitoid biocontrol wasps reveal the parthenogenesis mechanism and an associated novel virus.</title>
        <authorList>
            <person name="Inwood S."/>
            <person name="Skelly J."/>
            <person name="Guhlin J."/>
            <person name="Harrop T."/>
            <person name="Goldson S."/>
            <person name="Dearden P."/>
        </authorList>
    </citation>
    <scope>NUCLEOTIDE SEQUENCE</scope>
    <source>
        <strain evidence="3">Irish</strain>
        <tissue evidence="3">Whole body</tissue>
    </source>
</reference>
<evidence type="ECO:0000256" key="2">
    <source>
        <dbReference type="SAM" id="Phobius"/>
    </source>
</evidence>
<feature type="compositionally biased region" description="Basic and acidic residues" evidence="1">
    <location>
        <begin position="9"/>
        <end position="20"/>
    </location>
</feature>
<proteinExistence type="predicted"/>
<evidence type="ECO:0000313" key="4">
    <source>
        <dbReference type="Proteomes" id="UP001168990"/>
    </source>
</evidence>
<keyword evidence="2" id="KW-1133">Transmembrane helix</keyword>
<reference evidence="3" key="2">
    <citation type="submission" date="2023-03" db="EMBL/GenBank/DDBJ databases">
        <authorList>
            <person name="Inwood S.N."/>
            <person name="Skelly J.G."/>
            <person name="Guhlin J."/>
            <person name="Harrop T.W.R."/>
            <person name="Goldson S.G."/>
            <person name="Dearden P.K."/>
        </authorList>
    </citation>
    <scope>NUCLEOTIDE SEQUENCE</scope>
    <source>
        <strain evidence="3">Irish</strain>
        <tissue evidence="3">Whole body</tissue>
    </source>
</reference>
<evidence type="ECO:0000256" key="1">
    <source>
        <dbReference type="SAM" id="MobiDB-lite"/>
    </source>
</evidence>
<gene>
    <name evidence="3" type="ORF">PV328_004163</name>
</gene>
<dbReference type="Proteomes" id="UP001168990">
    <property type="component" value="Unassembled WGS sequence"/>
</dbReference>
<keyword evidence="2" id="KW-0812">Transmembrane</keyword>